<keyword evidence="2" id="KW-1185">Reference proteome</keyword>
<organism evidence="1 2">
    <name type="scientific">Micromonospora zamorensis</name>
    <dbReference type="NCBI Taxonomy" id="709883"/>
    <lineage>
        <taxon>Bacteria</taxon>
        <taxon>Bacillati</taxon>
        <taxon>Actinomycetota</taxon>
        <taxon>Actinomycetes</taxon>
        <taxon>Micromonosporales</taxon>
        <taxon>Micromonosporaceae</taxon>
        <taxon>Micromonospora</taxon>
    </lineage>
</organism>
<proteinExistence type="predicted"/>
<evidence type="ECO:0000313" key="2">
    <source>
        <dbReference type="Proteomes" id="UP001346877"/>
    </source>
</evidence>
<dbReference type="RefSeq" id="WP_328365400.1">
    <property type="nucleotide sequence ID" value="NZ_CP107936.1"/>
</dbReference>
<protein>
    <submittedName>
        <fullName evidence="1">Uncharacterized protein</fullName>
    </submittedName>
</protein>
<gene>
    <name evidence="1" type="ORF">OG375_18190</name>
</gene>
<dbReference type="EMBL" id="CP107941">
    <property type="protein sequence ID" value="WUI79903.1"/>
    <property type="molecule type" value="Genomic_DNA"/>
</dbReference>
<reference evidence="1 2" key="1">
    <citation type="submission" date="2022-10" db="EMBL/GenBank/DDBJ databases">
        <title>The complete genomes of actinobacterial strains from the NBC collection.</title>
        <authorList>
            <person name="Joergensen T.S."/>
            <person name="Alvarez Arevalo M."/>
            <person name="Sterndorff E.B."/>
            <person name="Faurdal D."/>
            <person name="Vuksanovic O."/>
            <person name="Mourched A.-S."/>
            <person name="Charusanti P."/>
            <person name="Shaw S."/>
            <person name="Blin K."/>
            <person name="Weber T."/>
        </authorList>
    </citation>
    <scope>NUCLEOTIDE SEQUENCE [LARGE SCALE GENOMIC DNA]</scope>
    <source>
        <strain evidence="1 2">NBC_00396</strain>
    </source>
</reference>
<accession>A0ABZ1P7A6</accession>
<name>A0ABZ1P7A6_9ACTN</name>
<dbReference type="Proteomes" id="UP001346877">
    <property type="component" value="Chromosome"/>
</dbReference>
<sequence>MIKIIGRESVDECPGRTGGGAGGAISFLDRVRLMPPGARPGYGISRPKIMSISGRLRWTSSDYQ</sequence>
<evidence type="ECO:0000313" key="1">
    <source>
        <dbReference type="EMBL" id="WUI79903.1"/>
    </source>
</evidence>